<evidence type="ECO:0000313" key="1">
    <source>
        <dbReference type="EMBL" id="PNZ69574.1"/>
    </source>
</evidence>
<proteinExistence type="predicted"/>
<dbReference type="Proteomes" id="UP000242470">
    <property type="component" value="Unassembled WGS sequence"/>
</dbReference>
<dbReference type="RefSeq" id="WP_059106899.1">
    <property type="nucleotide sequence ID" value="NZ_AP024589.1"/>
</dbReference>
<reference evidence="1 2" key="1">
    <citation type="submission" date="2017-08" db="EMBL/GenBank/DDBJ databases">
        <title>Draft genome sequences of 64 type strains of genus Staph aureus.</title>
        <authorList>
            <person name="Cole K."/>
            <person name="Golubchik T."/>
            <person name="Russell J."/>
            <person name="Foster D."/>
            <person name="Llewelyn M."/>
            <person name="Wilson D."/>
            <person name="Crook D."/>
            <person name="Paul J."/>
        </authorList>
    </citation>
    <scope>NUCLEOTIDE SEQUENCE [LARGE SCALE GENOMIC DNA]</scope>
    <source>
        <strain evidence="1 2">NCTC 12101</strain>
    </source>
</reference>
<dbReference type="InterPro" id="IPR038128">
    <property type="entry name" value="Gamma_PGA_hydro_sf"/>
</dbReference>
<protein>
    <recommendedName>
        <fullName evidence="3">Phage-related replication protein</fullName>
    </recommendedName>
</protein>
<evidence type="ECO:0008006" key="3">
    <source>
        <dbReference type="Google" id="ProtNLM"/>
    </source>
</evidence>
<dbReference type="EMBL" id="PPQW01000002">
    <property type="protein sequence ID" value="PNZ69574.1"/>
    <property type="molecule type" value="Genomic_DNA"/>
</dbReference>
<accession>A0AAP8PR26</accession>
<name>A0AAP8PR26_9STAP</name>
<dbReference type="Pfam" id="PF05908">
    <property type="entry name" value="Gamma_PGA_hydro"/>
    <property type="match status" value="1"/>
</dbReference>
<sequence length="206" mass="22972">MVDQFASITELMEHTIEGKDWEIITTNRDSEILVTAVHGGAIERGTSELAQLIAEEGAFNYYTFKAIRRNHNDALHVTSSHFDEPVLHDMVKNSSNVLSIHGCNGKHSKVYIGGQDQRLGQRIEAQLRTLGVELEAAPAPINGMSNDNFVNQGQTAQGVQLELTVPLRKQFFNNGKYGLKDRENRDNWSAFMHQFAACIVKAMISS</sequence>
<evidence type="ECO:0000313" key="2">
    <source>
        <dbReference type="Proteomes" id="UP000242470"/>
    </source>
</evidence>
<organism evidence="1 2">
    <name type="scientific">Staphylococcus auricularis</name>
    <dbReference type="NCBI Taxonomy" id="29379"/>
    <lineage>
        <taxon>Bacteria</taxon>
        <taxon>Bacillati</taxon>
        <taxon>Bacillota</taxon>
        <taxon>Bacilli</taxon>
        <taxon>Bacillales</taxon>
        <taxon>Staphylococcaceae</taxon>
        <taxon>Staphylococcus</taxon>
    </lineage>
</organism>
<dbReference type="InterPro" id="IPR008585">
    <property type="entry name" value="Gamma_PGA_hydro"/>
</dbReference>
<gene>
    <name evidence="1" type="ORF">CD158_00300</name>
</gene>
<dbReference type="AlphaFoldDB" id="A0AAP8PR26"/>
<dbReference type="GeneID" id="64982380"/>
<dbReference type="Gene3D" id="3.40.630.100">
    <property type="entry name" value="Poly-gamma-glutamate hydrolase, zinc-binding motif"/>
    <property type="match status" value="1"/>
</dbReference>
<comment type="caution">
    <text evidence="1">The sequence shown here is derived from an EMBL/GenBank/DDBJ whole genome shotgun (WGS) entry which is preliminary data.</text>
</comment>